<feature type="region of interest" description="Disordered" evidence="1">
    <location>
        <begin position="328"/>
        <end position="358"/>
    </location>
</feature>
<keyword evidence="2" id="KW-0812">Transmembrane</keyword>
<keyword evidence="2" id="KW-0472">Membrane</keyword>
<sequence>MKLSRSRGRRTAAGLVLAVAVGGSVLLTAGPAVATPSEVKISFDSPREVSIEYGEPWGLTLSSIATASCYGCDTTVTLLVDGDAAASTWGTAGTRSYGTSQSYFSSYQVDEPLSAGEHELTATVAGNQFGLELFGQTAEPATITVAPAALAVDLRVETDPIHSANAVVTARLAGHFIESLVPRQYDDQEDSHQPPMLPAGTWSVSIADASGAAVYTQETPVEAGGDPYLTQYWKDVPAGTTFTASASFTPSGDTADDFTVTNAENASYTSPAATTVVAPVDEPDAVEPTASTAGPSVPLWVAAAAGLVGLSGLLAILLTLLLVRRRPRPAAGPDSSSPADGPAAPDADTAVLQESAHV</sequence>
<reference evidence="4" key="1">
    <citation type="journal article" date="2019" name="Int. J. Syst. Evol. Microbiol.">
        <title>The Global Catalogue of Microorganisms (GCM) 10K type strain sequencing project: providing services to taxonomists for standard genome sequencing and annotation.</title>
        <authorList>
            <consortium name="The Broad Institute Genomics Platform"/>
            <consortium name="The Broad Institute Genome Sequencing Center for Infectious Disease"/>
            <person name="Wu L."/>
            <person name="Ma J."/>
        </authorList>
    </citation>
    <scope>NUCLEOTIDE SEQUENCE [LARGE SCALE GENOMIC DNA]</scope>
    <source>
        <strain evidence="4">NBRC 108725</strain>
    </source>
</reference>
<feature type="compositionally biased region" description="Low complexity" evidence="1">
    <location>
        <begin position="329"/>
        <end position="351"/>
    </location>
</feature>
<protein>
    <submittedName>
        <fullName evidence="3">Uncharacterized protein</fullName>
    </submittedName>
</protein>
<dbReference type="Proteomes" id="UP001321498">
    <property type="component" value="Chromosome"/>
</dbReference>
<accession>A0ABN6XHM0</accession>
<evidence type="ECO:0000313" key="3">
    <source>
        <dbReference type="EMBL" id="BDZ44335.1"/>
    </source>
</evidence>
<dbReference type="RefSeq" id="WP_286277800.1">
    <property type="nucleotide sequence ID" value="NZ_AP027731.1"/>
</dbReference>
<name>A0ABN6XHM0_9MICO</name>
<organism evidence="3 4">
    <name type="scientific">Naasia aerilata</name>
    <dbReference type="NCBI Taxonomy" id="1162966"/>
    <lineage>
        <taxon>Bacteria</taxon>
        <taxon>Bacillati</taxon>
        <taxon>Actinomycetota</taxon>
        <taxon>Actinomycetes</taxon>
        <taxon>Micrococcales</taxon>
        <taxon>Microbacteriaceae</taxon>
        <taxon>Naasia</taxon>
    </lineage>
</organism>
<evidence type="ECO:0000256" key="2">
    <source>
        <dbReference type="SAM" id="Phobius"/>
    </source>
</evidence>
<gene>
    <name evidence="3" type="ORF">GCM10025866_02440</name>
</gene>
<keyword evidence="2" id="KW-1133">Transmembrane helix</keyword>
<evidence type="ECO:0000313" key="4">
    <source>
        <dbReference type="Proteomes" id="UP001321498"/>
    </source>
</evidence>
<feature type="transmembrane region" description="Helical" evidence="2">
    <location>
        <begin position="299"/>
        <end position="323"/>
    </location>
</feature>
<dbReference type="EMBL" id="AP027731">
    <property type="protein sequence ID" value="BDZ44335.1"/>
    <property type="molecule type" value="Genomic_DNA"/>
</dbReference>
<keyword evidence="4" id="KW-1185">Reference proteome</keyword>
<evidence type="ECO:0000256" key="1">
    <source>
        <dbReference type="SAM" id="MobiDB-lite"/>
    </source>
</evidence>
<proteinExistence type="predicted"/>